<dbReference type="EMBL" id="OFTH01000048">
    <property type="protein sequence ID" value="SOZ73624.1"/>
    <property type="molecule type" value="Genomic_DNA"/>
</dbReference>
<gene>
    <name evidence="1" type="ORF">CBM2613_B60001</name>
</gene>
<sequence length="145" mass="16311">MAKLDGTDVALLTEGEREHSDLVLIYGFRFDCCKLEYHLCPGSEIKIISSDQNKSSDDWPYENYPNEFPKVFLELTGMRVVSYKEFSSEWPNLPTLQPAEIIVLVPPPSALGASLWGEDGDAEGVTVVFEYDPVGKRIRTYNICS</sequence>
<reference evidence="1 2" key="1">
    <citation type="submission" date="2018-01" db="EMBL/GenBank/DDBJ databases">
        <authorList>
            <person name="Clerissi C."/>
        </authorList>
    </citation>
    <scope>NUCLEOTIDE SEQUENCE [LARGE SCALE GENOMIC DNA]</scope>
    <source>
        <strain evidence="1">Cupriavidus taiwanensis STM 8556</strain>
    </source>
</reference>
<dbReference type="Proteomes" id="UP000256952">
    <property type="component" value="Chromosome CBM2613_b"/>
</dbReference>
<evidence type="ECO:0000313" key="1">
    <source>
        <dbReference type="EMBL" id="SOZ73624.1"/>
    </source>
</evidence>
<protein>
    <submittedName>
        <fullName evidence="1">Uncharacterized protein</fullName>
    </submittedName>
</protein>
<proteinExistence type="predicted"/>
<evidence type="ECO:0000313" key="2">
    <source>
        <dbReference type="Proteomes" id="UP000256952"/>
    </source>
</evidence>
<accession>A0A976B3F9</accession>
<organism evidence="1 2">
    <name type="scientific">Cupriavidus taiwanensis</name>
    <dbReference type="NCBI Taxonomy" id="164546"/>
    <lineage>
        <taxon>Bacteria</taxon>
        <taxon>Pseudomonadati</taxon>
        <taxon>Pseudomonadota</taxon>
        <taxon>Betaproteobacteria</taxon>
        <taxon>Burkholderiales</taxon>
        <taxon>Burkholderiaceae</taxon>
        <taxon>Cupriavidus</taxon>
    </lineage>
</organism>
<name>A0A976B3F9_9BURK</name>
<dbReference type="AlphaFoldDB" id="A0A976B3F9"/>
<comment type="caution">
    <text evidence="1">The sequence shown here is derived from an EMBL/GenBank/DDBJ whole genome shotgun (WGS) entry which is preliminary data.</text>
</comment>